<reference evidence="1 2" key="1">
    <citation type="submission" date="2020-07" db="EMBL/GenBank/DDBJ databases">
        <title>Draft genome and description of Microvirga mediterraneensis Marseille-Q2068 sp. nov.</title>
        <authorList>
            <person name="Boxberger M."/>
        </authorList>
    </citation>
    <scope>NUCLEOTIDE SEQUENCE [LARGE SCALE GENOMIC DNA]</scope>
    <source>
        <strain evidence="1 2">Marseille-Q2068</strain>
    </source>
</reference>
<dbReference type="Proteomes" id="UP000572984">
    <property type="component" value="Unassembled WGS sequence"/>
</dbReference>
<keyword evidence="2" id="KW-1185">Reference proteome</keyword>
<organism evidence="1 2">
    <name type="scientific">Microvirga mediterraneensis</name>
    <dbReference type="NCBI Taxonomy" id="2754695"/>
    <lineage>
        <taxon>Bacteria</taxon>
        <taxon>Pseudomonadati</taxon>
        <taxon>Pseudomonadota</taxon>
        <taxon>Alphaproteobacteria</taxon>
        <taxon>Hyphomicrobiales</taxon>
        <taxon>Methylobacteriaceae</taxon>
        <taxon>Microvirga</taxon>
    </lineage>
</organism>
<sequence>MIEFIGAVGLILTGYLALRGFTGPALPAPQAIPVRVKSRRSTQARS</sequence>
<comment type="caution">
    <text evidence="1">The sequence shown here is derived from an EMBL/GenBank/DDBJ whole genome shotgun (WGS) entry which is preliminary data.</text>
</comment>
<dbReference type="EMBL" id="JACDXJ010000001">
    <property type="protein sequence ID" value="MBA1156561.1"/>
    <property type="molecule type" value="Genomic_DNA"/>
</dbReference>
<proteinExistence type="predicted"/>
<gene>
    <name evidence="1" type="ORF">H0S73_10545</name>
</gene>
<evidence type="ECO:0000313" key="1">
    <source>
        <dbReference type="EMBL" id="MBA1156561.1"/>
    </source>
</evidence>
<evidence type="ECO:0000313" key="2">
    <source>
        <dbReference type="Proteomes" id="UP000572984"/>
    </source>
</evidence>
<protein>
    <submittedName>
        <fullName evidence="1">Uncharacterized protein</fullName>
    </submittedName>
</protein>
<dbReference type="RefSeq" id="WP_181052129.1">
    <property type="nucleotide sequence ID" value="NZ_JACDXJ010000001.1"/>
</dbReference>
<accession>A0A838BMJ5</accession>
<dbReference type="AlphaFoldDB" id="A0A838BMJ5"/>
<name>A0A838BMJ5_9HYPH</name>